<feature type="region of interest" description="Disordered" evidence="1">
    <location>
        <begin position="92"/>
        <end position="180"/>
    </location>
</feature>
<evidence type="ECO:0000256" key="1">
    <source>
        <dbReference type="SAM" id="MobiDB-lite"/>
    </source>
</evidence>
<protein>
    <submittedName>
        <fullName evidence="2">Uncharacterized protein</fullName>
    </submittedName>
</protein>
<evidence type="ECO:0000313" key="3">
    <source>
        <dbReference type="Proteomes" id="UP001224890"/>
    </source>
</evidence>
<accession>A0AAJ0ELZ1</accession>
<dbReference type="GeneID" id="85465706"/>
<sequence length="268" mass="29350">MDDRSLVPFSEIRSPANWAPDSVLPSQYPYPFPSQPQSFPNQHGSTQPGSFSPDRIVLDAFETGSLDLAGDINLSDYTDPLQFDERLVDPSLLFHSGTGEGDGVATQPHQDGQYHSTGSSARASQDGSTGPSSNSLWADESNPRSYQNSTFLALPMETPTRKPFKKRRPRRDGNEGSGYTEVIEADEAPRWGWGQHLSEQAREAPYNDDNIGLGRFEDTTQSRVSPSDAAVAADSLLDFLGQPHAGGMIAPDDLEAVVRIWSLIRKKQ</sequence>
<dbReference type="AlphaFoldDB" id="A0AAJ0ELZ1"/>
<gene>
    <name evidence="2" type="ORF">BDP55DRAFT_773596</name>
</gene>
<reference evidence="2" key="1">
    <citation type="submission" date="2021-06" db="EMBL/GenBank/DDBJ databases">
        <title>Comparative genomics, transcriptomics and evolutionary studies reveal genomic signatures of adaptation to plant cell wall in hemibiotrophic fungi.</title>
        <authorList>
            <consortium name="DOE Joint Genome Institute"/>
            <person name="Baroncelli R."/>
            <person name="Diaz J.F."/>
            <person name="Benocci T."/>
            <person name="Peng M."/>
            <person name="Battaglia E."/>
            <person name="Haridas S."/>
            <person name="Andreopoulos W."/>
            <person name="Labutti K."/>
            <person name="Pangilinan J."/>
            <person name="Floch G.L."/>
            <person name="Makela M.R."/>
            <person name="Henrissat B."/>
            <person name="Grigoriev I.V."/>
            <person name="Crouch J.A."/>
            <person name="De Vries R.P."/>
            <person name="Sukno S.A."/>
            <person name="Thon M.R."/>
        </authorList>
    </citation>
    <scope>NUCLEOTIDE SEQUENCE</scope>
    <source>
        <strain evidence="2">CBS 193.32</strain>
    </source>
</reference>
<feature type="region of interest" description="Disordered" evidence="1">
    <location>
        <begin position="27"/>
        <end position="55"/>
    </location>
</feature>
<dbReference type="RefSeq" id="XP_060422859.1">
    <property type="nucleotide sequence ID" value="XM_060581180.1"/>
</dbReference>
<comment type="caution">
    <text evidence="2">The sequence shown here is derived from an EMBL/GenBank/DDBJ whole genome shotgun (WGS) entry which is preliminary data.</text>
</comment>
<name>A0AAJ0ELZ1_9PEZI</name>
<proteinExistence type="predicted"/>
<organism evidence="2 3">
    <name type="scientific">Colletotrichum godetiae</name>
    <dbReference type="NCBI Taxonomy" id="1209918"/>
    <lineage>
        <taxon>Eukaryota</taxon>
        <taxon>Fungi</taxon>
        <taxon>Dikarya</taxon>
        <taxon>Ascomycota</taxon>
        <taxon>Pezizomycotina</taxon>
        <taxon>Sordariomycetes</taxon>
        <taxon>Hypocreomycetidae</taxon>
        <taxon>Glomerellales</taxon>
        <taxon>Glomerellaceae</taxon>
        <taxon>Colletotrichum</taxon>
        <taxon>Colletotrichum acutatum species complex</taxon>
    </lineage>
</organism>
<evidence type="ECO:0000313" key="2">
    <source>
        <dbReference type="EMBL" id="KAK1658095.1"/>
    </source>
</evidence>
<feature type="compositionally biased region" description="Polar residues" evidence="1">
    <location>
        <begin position="107"/>
        <end position="136"/>
    </location>
</feature>
<feature type="compositionally biased region" description="Polar residues" evidence="1">
    <location>
        <begin position="41"/>
        <end position="50"/>
    </location>
</feature>
<dbReference type="EMBL" id="JAHMHR010000079">
    <property type="protein sequence ID" value="KAK1658095.1"/>
    <property type="molecule type" value="Genomic_DNA"/>
</dbReference>
<keyword evidence="3" id="KW-1185">Reference proteome</keyword>
<dbReference type="Proteomes" id="UP001224890">
    <property type="component" value="Unassembled WGS sequence"/>
</dbReference>